<protein>
    <submittedName>
        <fullName evidence="3">Putative Histidine kinase</fullName>
    </submittedName>
</protein>
<dbReference type="InterPro" id="IPR035965">
    <property type="entry name" value="PAS-like_dom_sf"/>
</dbReference>
<dbReference type="EMBL" id="CP017675">
    <property type="protein sequence ID" value="APB35150.1"/>
    <property type="molecule type" value="Genomic_DNA"/>
</dbReference>
<dbReference type="AlphaFoldDB" id="A0A1J0AGT5"/>
<dbReference type="PROSITE" id="PS50113">
    <property type="entry name" value="PAC"/>
    <property type="match status" value="1"/>
</dbReference>
<dbReference type="STRING" id="1188229.GlitD10_2807"/>
<dbReference type="SUPFAM" id="SSF55785">
    <property type="entry name" value="PYP-like sensor domain (PAS domain)"/>
    <property type="match status" value="1"/>
</dbReference>
<dbReference type="Pfam" id="PF00989">
    <property type="entry name" value="PAS"/>
    <property type="match status" value="1"/>
</dbReference>
<feature type="coiled-coil region" evidence="1">
    <location>
        <begin position="217"/>
        <end position="251"/>
    </location>
</feature>
<gene>
    <name evidence="3" type="ORF">GlitD10_2807</name>
</gene>
<sequence length="270" mass="31322">MNPDAQIAELETQIQELKQEKQDLEILLENTTAHADAVTQQLADKVFQHERAERDLQMSESRLQHLLATLEQEKTDLELILETMTAHADTVEAQLQAEALAALRQSEVQFRTLVEANPVALLILHIETGQILYRNPAVIALLGIPQEAPVITWRGRDFCYDPSDVERLKELYVQQGNVTNYELLVKRPDDSTLWVLLNWQPFVFQGQNTVLSALWDITARKQQEENLQRQVAELNQAIDQHKRDRQVKEITETEYFQHLRQRVQELRRSS</sequence>
<keyword evidence="3" id="KW-0418">Kinase</keyword>
<evidence type="ECO:0000313" key="3">
    <source>
        <dbReference type="EMBL" id="APB35150.1"/>
    </source>
</evidence>
<name>A0A1J0AGT5_9CYAN</name>
<dbReference type="InterPro" id="IPR000014">
    <property type="entry name" value="PAS"/>
</dbReference>
<dbReference type="RefSeq" id="WP_071455485.1">
    <property type="nucleotide sequence ID" value="NZ_CP017675.1"/>
</dbReference>
<keyword evidence="3" id="KW-0808">Transferase</keyword>
<feature type="domain" description="PAC" evidence="2">
    <location>
        <begin position="179"/>
        <end position="229"/>
    </location>
</feature>
<dbReference type="GO" id="GO:0016301">
    <property type="term" value="F:kinase activity"/>
    <property type="evidence" value="ECO:0007669"/>
    <property type="project" value="UniProtKB-KW"/>
</dbReference>
<evidence type="ECO:0000256" key="1">
    <source>
        <dbReference type="SAM" id="Coils"/>
    </source>
</evidence>
<dbReference type="Gene3D" id="3.30.450.20">
    <property type="entry name" value="PAS domain"/>
    <property type="match status" value="1"/>
</dbReference>
<keyword evidence="1" id="KW-0175">Coiled coil</keyword>
<proteinExistence type="predicted"/>
<dbReference type="InterPro" id="IPR000700">
    <property type="entry name" value="PAS-assoc_C"/>
</dbReference>
<reference evidence="3 4" key="1">
    <citation type="submission" date="2016-10" db="EMBL/GenBank/DDBJ databases">
        <title>Description of Gloeomargarita lithophora gen. nov., sp. nov., a thylakoid-bearing basal-branching cyanobacterium with intracellular carbonates, and proposal for Gloeomargaritales ord. nov.</title>
        <authorList>
            <person name="Moreira D."/>
            <person name="Tavera R."/>
            <person name="Benzerara K."/>
            <person name="Skouri-Panet F."/>
            <person name="Couradeau E."/>
            <person name="Gerard E."/>
            <person name="Loussert C."/>
            <person name="Novelo E."/>
            <person name="Zivanovic Y."/>
            <person name="Lopez-Garcia P."/>
        </authorList>
    </citation>
    <scope>NUCLEOTIDE SEQUENCE [LARGE SCALE GENOMIC DNA]</scope>
    <source>
        <strain evidence="3 4">D10</strain>
    </source>
</reference>
<evidence type="ECO:0000259" key="2">
    <source>
        <dbReference type="PROSITE" id="PS50113"/>
    </source>
</evidence>
<dbReference type="OrthoDB" id="9758522at2"/>
<dbReference type="Proteomes" id="UP000180235">
    <property type="component" value="Chromosome"/>
</dbReference>
<organism evidence="3 4">
    <name type="scientific">Gloeomargarita lithophora Alchichica-D10</name>
    <dbReference type="NCBI Taxonomy" id="1188229"/>
    <lineage>
        <taxon>Bacteria</taxon>
        <taxon>Bacillati</taxon>
        <taxon>Cyanobacteriota</taxon>
        <taxon>Cyanophyceae</taxon>
        <taxon>Gloeomargaritales</taxon>
        <taxon>Gloeomargaritaceae</taxon>
        <taxon>Gloeomargarita</taxon>
    </lineage>
</organism>
<feature type="coiled-coil region" evidence="1">
    <location>
        <begin position="7"/>
        <end position="87"/>
    </location>
</feature>
<dbReference type="KEGG" id="glt:GlitD10_2807"/>
<keyword evidence="4" id="KW-1185">Reference proteome</keyword>
<dbReference type="CDD" id="cd00130">
    <property type="entry name" value="PAS"/>
    <property type="match status" value="1"/>
</dbReference>
<accession>A0A1J0AGT5</accession>
<dbReference type="GO" id="GO:0006355">
    <property type="term" value="P:regulation of DNA-templated transcription"/>
    <property type="evidence" value="ECO:0007669"/>
    <property type="project" value="InterPro"/>
</dbReference>
<evidence type="ECO:0000313" key="4">
    <source>
        <dbReference type="Proteomes" id="UP000180235"/>
    </source>
</evidence>
<dbReference type="NCBIfam" id="TIGR00229">
    <property type="entry name" value="sensory_box"/>
    <property type="match status" value="1"/>
</dbReference>
<dbReference type="InterPro" id="IPR013767">
    <property type="entry name" value="PAS_fold"/>
</dbReference>